<dbReference type="Proteomes" id="UP001214628">
    <property type="component" value="Chromosome 6"/>
</dbReference>
<dbReference type="InterPro" id="IPR036457">
    <property type="entry name" value="PPM-type-like_dom_sf"/>
</dbReference>
<dbReference type="SUPFAM" id="SSF52058">
    <property type="entry name" value="L domain-like"/>
    <property type="match status" value="2"/>
</dbReference>
<dbReference type="InterPro" id="IPR050216">
    <property type="entry name" value="LRR_domain-containing"/>
</dbReference>
<feature type="region of interest" description="Disordered" evidence="4">
    <location>
        <begin position="1"/>
        <end position="149"/>
    </location>
</feature>
<dbReference type="EMBL" id="CP118380">
    <property type="protein sequence ID" value="WFD44892.1"/>
    <property type="molecule type" value="Genomic_DNA"/>
</dbReference>
<evidence type="ECO:0000313" key="7">
    <source>
        <dbReference type="EMBL" id="WFD44892.1"/>
    </source>
</evidence>
<dbReference type="CDD" id="cd07302">
    <property type="entry name" value="CHD"/>
    <property type="match status" value="1"/>
</dbReference>
<feature type="compositionally biased region" description="Basic and acidic residues" evidence="4">
    <location>
        <begin position="265"/>
        <end position="276"/>
    </location>
</feature>
<feature type="compositionally biased region" description="Basic residues" evidence="4">
    <location>
        <begin position="456"/>
        <end position="474"/>
    </location>
</feature>
<keyword evidence="8" id="KW-1185">Reference proteome</keyword>
<feature type="compositionally biased region" description="Basic residues" evidence="4">
    <location>
        <begin position="383"/>
        <end position="393"/>
    </location>
</feature>
<dbReference type="PANTHER" id="PTHR48051">
    <property type="match status" value="1"/>
</dbReference>
<dbReference type="InterPro" id="IPR001611">
    <property type="entry name" value="Leu-rich_rpt"/>
</dbReference>
<name>A0AAF0JFA6_9BASI</name>
<dbReference type="GO" id="GO:0035556">
    <property type="term" value="P:intracellular signal transduction"/>
    <property type="evidence" value="ECO:0007669"/>
    <property type="project" value="InterPro"/>
</dbReference>
<feature type="domain" description="PPM-type phosphatase" evidence="6">
    <location>
        <begin position="1249"/>
        <end position="1565"/>
    </location>
</feature>
<dbReference type="GO" id="GO:0046872">
    <property type="term" value="F:metal ion binding"/>
    <property type="evidence" value="ECO:0007669"/>
    <property type="project" value="UniProtKB-KW"/>
</dbReference>
<dbReference type="CDD" id="cd00143">
    <property type="entry name" value="PP2Cc"/>
    <property type="match status" value="1"/>
</dbReference>
<dbReference type="Gene3D" id="3.60.40.10">
    <property type="entry name" value="PPM-type phosphatase domain"/>
    <property type="match status" value="1"/>
</dbReference>
<dbReference type="SMART" id="SM00044">
    <property type="entry name" value="CYCc"/>
    <property type="match status" value="1"/>
</dbReference>
<feature type="region of interest" description="Disordered" evidence="4">
    <location>
        <begin position="411"/>
        <end position="501"/>
    </location>
</feature>
<feature type="compositionally biased region" description="Polar residues" evidence="4">
    <location>
        <begin position="427"/>
        <end position="455"/>
    </location>
</feature>
<accession>A0AAF0JFA6</accession>
<organism evidence="7 8">
    <name type="scientific">Malassezia psittaci</name>
    <dbReference type="NCBI Taxonomy" id="1821823"/>
    <lineage>
        <taxon>Eukaryota</taxon>
        <taxon>Fungi</taxon>
        <taxon>Dikarya</taxon>
        <taxon>Basidiomycota</taxon>
        <taxon>Ustilaginomycotina</taxon>
        <taxon>Malasseziomycetes</taxon>
        <taxon>Malasseziales</taxon>
        <taxon>Malasseziaceae</taxon>
        <taxon>Malassezia</taxon>
    </lineage>
</organism>
<dbReference type="Pfam" id="PF23598">
    <property type="entry name" value="LRR_14"/>
    <property type="match status" value="1"/>
</dbReference>
<dbReference type="GO" id="GO:0004016">
    <property type="term" value="F:adenylate cyclase activity"/>
    <property type="evidence" value="ECO:0007669"/>
    <property type="project" value="UniProtKB-EC"/>
</dbReference>
<feature type="compositionally biased region" description="Low complexity" evidence="4">
    <location>
        <begin position="255"/>
        <end position="264"/>
    </location>
</feature>
<protein>
    <submittedName>
        <fullName evidence="7">Adenylate cyclase</fullName>
        <ecNumber evidence="7">4.6.1.1</ecNumber>
    </submittedName>
</protein>
<dbReference type="SMART" id="SM00332">
    <property type="entry name" value="PP2Cc"/>
    <property type="match status" value="1"/>
</dbReference>
<evidence type="ECO:0000256" key="4">
    <source>
        <dbReference type="SAM" id="MobiDB-lite"/>
    </source>
</evidence>
<dbReference type="Pfam" id="PF00481">
    <property type="entry name" value="PP2C"/>
    <property type="match status" value="1"/>
</dbReference>
<reference evidence="7" key="1">
    <citation type="submission" date="2023-02" db="EMBL/GenBank/DDBJ databases">
        <title>Mating type loci evolution in Malassezia.</title>
        <authorList>
            <person name="Coelho M.A."/>
        </authorList>
    </citation>
    <scope>NUCLEOTIDE SEQUENCE</scope>
    <source>
        <strain evidence="7">CBS 14136</strain>
    </source>
</reference>
<dbReference type="InterPro" id="IPR029787">
    <property type="entry name" value="Nucleotide_cyclase"/>
</dbReference>
<dbReference type="Pfam" id="PF00211">
    <property type="entry name" value="Guanylate_cyc"/>
    <property type="match status" value="1"/>
</dbReference>
<dbReference type="Gene3D" id="3.80.10.10">
    <property type="entry name" value="Ribonuclease Inhibitor"/>
    <property type="match status" value="4"/>
</dbReference>
<dbReference type="InterPro" id="IPR032675">
    <property type="entry name" value="LRR_dom_sf"/>
</dbReference>
<dbReference type="InterPro" id="IPR001932">
    <property type="entry name" value="PPM-type_phosphatase-like_dom"/>
</dbReference>
<feature type="compositionally biased region" description="Basic and acidic residues" evidence="4">
    <location>
        <begin position="96"/>
        <end position="111"/>
    </location>
</feature>
<dbReference type="Pfam" id="PF13855">
    <property type="entry name" value="LRR_8"/>
    <property type="match status" value="2"/>
</dbReference>
<feature type="region of interest" description="Disordered" evidence="4">
    <location>
        <begin position="171"/>
        <end position="302"/>
    </location>
</feature>
<dbReference type="SMART" id="SM00369">
    <property type="entry name" value="LRR_TYP"/>
    <property type="match status" value="12"/>
</dbReference>
<evidence type="ECO:0000256" key="3">
    <source>
        <dbReference type="ARBA" id="ARBA00022737"/>
    </source>
</evidence>
<dbReference type="PROSITE" id="PS51450">
    <property type="entry name" value="LRR"/>
    <property type="match status" value="6"/>
</dbReference>
<keyword evidence="7" id="KW-0456">Lyase</keyword>
<evidence type="ECO:0000313" key="8">
    <source>
        <dbReference type="Proteomes" id="UP001214628"/>
    </source>
</evidence>
<keyword evidence="3" id="KW-0677">Repeat</keyword>
<sequence length="1987" mass="222234">MQAQDQPRVIEQRISDTMQDGRAVEEVTPWQTDLAAQPPESDEISLNEPSKKRLRNPLRLFRSGSSRSAKTGSSASSEGFVDRKLAGLRPLTTSISRRDADSRSINSDHTRTAPRWRTWLGGKSPAEDNPATMSQAPEYNDTKDAGTSSSTVLDCNFDRLDEFVDLNRGDPRLQEWNMSPTQQSRFQQHNQSPSFRSSNVSPRTLSPRIRSRWSSDSDPPWINGSRNSSVSTAPLEPSEWSYRASIPQSTDRRLSAGSYAAADASRADSDSRRSLDTRIPPQLTFSTRSSGSYKQEEMGSTWAAPDSWAVRTEDASKSSLRNLGAENIDDDDDHDALARPSGNEDIQSTIPTSIIVYEHRADPAVAPSPGRTTPTQWPEEQHRRPRKFPGRRSNKLDVLFAPELATSYTRSSFVDENAPPLTDEPMQRSSQNLSGDLSRAPSNSASTYPSPTSISRRLHRHAVHPPHLPFRRFARKSDSGSSRSESNVEPEPEPTAMNASRATAWHFSTRRRGDHPPMEADANPAPMGNRHALTQVESDADSKEHPNWFLRVYLQDDSFVRLSCTLETTAAEIVYVLSRTLDSTDTQAHGLFLYEKSADRPLVASERPARILRRRLLQAGYNPWDRLESLGGEDMSYVLRFMFRPDRFNASQWSTAQVQEHTSKHLNMQGMHLTLIPVALYKDAHWIVSLDLSRNPLTDIPLDFIERCTQLRSMRLSVLALKYVPQSISAARSLTHLNLTTNRIFDLDHIALHTLPELKVLRMLNNRLSKMPSYTADLASLTTLNISNNRFDEFPLAVCTIPHLRDLDVSFNSITSIPEKIAQLRHLQRLVLMGNKLNRLPDALFSLKELCSLDVRNTELYHLGHVLSLPCLEKVLASHNSITTLDGDLGTSLTTVDLAHNPLSRMQIGVTSLANLTKLDVSHANLAILNENLFNSLNTLTHLILDHNKFATLPSFKALSRLEHLSCAANALTHLPDSLGELCNLQRLDVQNNNLQLLPAGIWHCANLYAINASSNVLESFPAPPDLETSSSQAANETQPRLPANPLRFSLARLRLADNRLKDDVFPILALLSELEVLNLSMNELYEVPSGSLLHLSELRELYLSGNQLRSLPAEDLERLERLLVLFVNGNKLTSLPAELGKLKQLRLLDVGNNLLKYNIANWHYDWNWNANLNLRYLNLSGNQRFEITPLPSRGPNLVRADHHLANFSRLHHLRLLGLMEVTMTHQPLPDETDHRRVRTTLSQINTMPYGIADSLGADGELHVFDVVLSHYRQSDYEALFGLVDGSDPAGASSFASYLSRFIAMHCGPILASELQDLQVSQVYEPQPKNLESDEEEKVKDAMRRAFLKLDQKYASHVLSMDMIKDKGLQSTQQFATATGSPTEGIGRQEMFWGFPGATPNVAHKSLWEVNATAILAYQRGRQLYIANVGDALAVLSHIGGSIQVLGTEHNPLNRDEINRIRNAEGWVSLRGYVNDELPVARAFGHFQLTPIVNACPSVQMIELGDADELVIIGNAELWRYISYQMAVDIARMDRDEPRIASERLRDTAISYGATNSIAVMVVAVGKKTDDPWLSMAPGVLLQRAQDVSNKATRRQRVGNDSTLARLEREVLPPIGQVALVFTDIKHSTLLWETNPGMQAAIRLHNLLLRRQLRSIGGYEAKTEGDAFMVSFPSVIAALLWCFSVQLRLLTVDWPQEILESDDGFPVYDQDGTLLYRGLSVRMGIHWGSPVCEVDPVNNRMDYFGPMVNRAARISNAADGGQILVSRDVVNELENVLKQYEDLDVSSSDTTQPSQSPLVPRDVVFLRRFGVGIISVGERRLKGIECPEHLSLVYPKQLSGRHRIWSSGRTTHPTLLFFEPTEHLLDIEQVKVLGILCLRLEALSGGACLPGLNVGESMLSTSVFQSKLLPSHADRNHVVERLLVSHPELLIIASREEATDAELMHMFVQLVTRICNATATLSNKFAQANMPQELAQLKQLARWLQTF</sequence>
<dbReference type="Gene3D" id="3.30.70.1230">
    <property type="entry name" value="Nucleotide cyclase"/>
    <property type="match status" value="1"/>
</dbReference>
<dbReference type="PANTHER" id="PTHR48051:SF1">
    <property type="entry name" value="RAS SUPPRESSOR PROTEIN 1"/>
    <property type="match status" value="1"/>
</dbReference>
<dbReference type="InterPro" id="IPR003591">
    <property type="entry name" value="Leu-rich_rpt_typical-subtyp"/>
</dbReference>
<dbReference type="SUPFAM" id="SSF55073">
    <property type="entry name" value="Nucleotide cyclase"/>
    <property type="match status" value="1"/>
</dbReference>
<keyword evidence="1" id="KW-0433">Leucine-rich repeat</keyword>
<gene>
    <name evidence="7" type="primary">CYR1_2</name>
    <name evidence="7" type="ORF">MPSI1_003565</name>
</gene>
<feature type="compositionally biased region" description="Polar residues" evidence="4">
    <location>
        <begin position="283"/>
        <end position="293"/>
    </location>
</feature>
<dbReference type="InterPro" id="IPR055414">
    <property type="entry name" value="LRR_R13L4/SHOC2-like"/>
</dbReference>
<evidence type="ECO:0000256" key="1">
    <source>
        <dbReference type="ARBA" id="ARBA00022614"/>
    </source>
</evidence>
<dbReference type="SUPFAM" id="SSF81606">
    <property type="entry name" value="PP2C-like"/>
    <property type="match status" value="1"/>
</dbReference>
<feature type="compositionally biased region" description="Polar residues" evidence="4">
    <location>
        <begin position="176"/>
        <end position="204"/>
    </location>
</feature>
<dbReference type="GO" id="GO:0005737">
    <property type="term" value="C:cytoplasm"/>
    <property type="evidence" value="ECO:0007669"/>
    <property type="project" value="TreeGrafter"/>
</dbReference>
<dbReference type="InterPro" id="IPR055071">
    <property type="entry name" value="RA_PHLPP-like"/>
</dbReference>
<feature type="region of interest" description="Disordered" evidence="4">
    <location>
        <begin position="324"/>
        <end position="347"/>
    </location>
</feature>
<dbReference type="GO" id="GO:0009190">
    <property type="term" value="P:cyclic nucleotide biosynthetic process"/>
    <property type="evidence" value="ECO:0007669"/>
    <property type="project" value="InterPro"/>
</dbReference>
<keyword evidence="2" id="KW-0479">Metal-binding</keyword>
<dbReference type="EC" id="4.6.1.1" evidence="7"/>
<feature type="compositionally biased region" description="Low complexity" evidence="4">
    <location>
        <begin position="62"/>
        <end position="77"/>
    </location>
</feature>
<dbReference type="SMART" id="SM00364">
    <property type="entry name" value="LRR_BAC"/>
    <property type="match status" value="12"/>
</dbReference>
<evidence type="ECO:0000259" key="6">
    <source>
        <dbReference type="PROSITE" id="PS51746"/>
    </source>
</evidence>
<proteinExistence type="predicted"/>
<feature type="domain" description="Guanylate cyclase" evidence="5">
    <location>
        <begin position="1619"/>
        <end position="1755"/>
    </location>
</feature>
<feature type="region of interest" description="Disordered" evidence="4">
    <location>
        <begin position="364"/>
        <end position="394"/>
    </location>
</feature>
<evidence type="ECO:0000256" key="2">
    <source>
        <dbReference type="ARBA" id="ARBA00022723"/>
    </source>
</evidence>
<dbReference type="PROSITE" id="PS51746">
    <property type="entry name" value="PPM_2"/>
    <property type="match status" value="1"/>
</dbReference>
<evidence type="ECO:0000259" key="5">
    <source>
        <dbReference type="PROSITE" id="PS50125"/>
    </source>
</evidence>
<dbReference type="PROSITE" id="PS50125">
    <property type="entry name" value="GUANYLATE_CYCLASE_2"/>
    <property type="match status" value="1"/>
</dbReference>
<dbReference type="InterPro" id="IPR001054">
    <property type="entry name" value="A/G_cyclase"/>
</dbReference>
<dbReference type="Pfam" id="PF23010">
    <property type="entry name" value="RA_3"/>
    <property type="match status" value="1"/>
</dbReference>